<sequence>MSIVNCYMPVFRFITSFILEPQEHADYSRFRDKCIQLLQQARFTAELHHSPQDCEDANFAVVIWLDEQVLCSEPEWVKQWRAVLLQSHYFDLSTGGGEFFSRLDSIDKNNTQLRVVYLFCLLMGFHGKYTQQDAELQKRISDERRCLPEQWRQWPNNAPLISERLNNYGEIKPIRKKFRHRKWLILSIVVVVYLIMLIAGLGSI</sequence>
<dbReference type="PANTHER" id="PTHR38033">
    <property type="entry name" value="MEMBRANE PROTEIN-RELATED"/>
    <property type="match status" value="1"/>
</dbReference>
<keyword evidence="1" id="KW-0472">Membrane</keyword>
<evidence type="ECO:0000259" key="2">
    <source>
        <dbReference type="Pfam" id="PF09850"/>
    </source>
</evidence>
<dbReference type="InterPro" id="IPR038522">
    <property type="entry name" value="T4/T6SS_DotU_sf"/>
</dbReference>
<feature type="transmembrane region" description="Helical" evidence="1">
    <location>
        <begin position="183"/>
        <end position="202"/>
    </location>
</feature>
<dbReference type="PANTHER" id="PTHR38033:SF1">
    <property type="entry name" value="DOTU FAMILY TYPE IV_VI SECRETION SYSTEM PROTEIN"/>
    <property type="match status" value="1"/>
</dbReference>
<dbReference type="NCBIfam" id="TIGR03349">
    <property type="entry name" value="IV_VI_DotU"/>
    <property type="match status" value="1"/>
</dbReference>
<keyword evidence="1" id="KW-1133">Transmembrane helix</keyword>
<evidence type="ECO:0000313" key="3">
    <source>
        <dbReference type="EMBL" id="CAX67783.1"/>
    </source>
</evidence>
<protein>
    <recommendedName>
        <fullName evidence="2">Type IV / VI secretion system DotU domain-containing protein</fullName>
    </recommendedName>
</protein>
<evidence type="ECO:0000256" key="1">
    <source>
        <dbReference type="SAM" id="Phobius"/>
    </source>
</evidence>
<keyword evidence="1" id="KW-0812">Transmembrane</keyword>
<accession>F2Q852</accession>
<organism evidence="3">
    <name type="scientific">Yersinia enterocolitica</name>
    <dbReference type="NCBI Taxonomy" id="630"/>
    <lineage>
        <taxon>Bacteria</taxon>
        <taxon>Pseudomonadati</taxon>
        <taxon>Pseudomonadota</taxon>
        <taxon>Gammaproteobacteria</taxon>
        <taxon>Enterobacterales</taxon>
        <taxon>Yersiniaceae</taxon>
        <taxon>Yersinia</taxon>
    </lineage>
</organism>
<dbReference type="Gene3D" id="1.25.40.590">
    <property type="entry name" value="Type IV / VI secretion system, DotU"/>
    <property type="match status" value="1"/>
</dbReference>
<dbReference type="InterPro" id="IPR017732">
    <property type="entry name" value="T4/T6SS_DotU"/>
</dbReference>
<dbReference type="AlphaFoldDB" id="F2Q852"/>
<proteinExistence type="predicted"/>
<dbReference type="Pfam" id="PF09850">
    <property type="entry name" value="DotU"/>
    <property type="match status" value="1"/>
</dbReference>
<feature type="domain" description="Type IV / VI secretion system DotU" evidence="2">
    <location>
        <begin position="3"/>
        <end position="198"/>
    </location>
</feature>
<dbReference type="EMBL" id="FN298493">
    <property type="protein sequence ID" value="CAX67783.1"/>
    <property type="molecule type" value="Genomic_DNA"/>
</dbReference>
<gene>
    <name evidence="3" type="ORF">Y69_0031</name>
</gene>
<reference evidence="3" key="1">
    <citation type="submission" date="2009-04" db="EMBL/GenBank/DDBJ databases">
        <title>Novel enterobacterial integrative and conjugative elements (ICEs), including a mobilisable relateive of SPI-7.</title>
        <authorList>
            <person name="Seth-Smith H.M."/>
        </authorList>
    </citation>
    <scope>NUCLEOTIDE SEQUENCE</scope>
    <source>
        <strain evidence="3">Y69</strain>
    </source>
</reference>
<name>F2Q852_YEREN</name>